<evidence type="ECO:0000256" key="4">
    <source>
        <dbReference type="ARBA" id="ARBA00022597"/>
    </source>
</evidence>
<dbReference type="FunFam" id="1.20.1280.290:FF:000001">
    <property type="entry name" value="Bidirectional sugar transporter SWEET"/>
    <property type="match status" value="1"/>
</dbReference>
<name>A0A6A2Y1G2_HIBSY</name>
<evidence type="ECO:0000256" key="3">
    <source>
        <dbReference type="ARBA" id="ARBA00022448"/>
    </source>
</evidence>
<accession>A0A6A2Y1G2</accession>
<feature type="transmembrane region" description="Helical" evidence="9">
    <location>
        <begin position="134"/>
        <end position="155"/>
    </location>
</feature>
<dbReference type="InterPro" id="IPR004316">
    <property type="entry name" value="SWEET_rpt"/>
</dbReference>
<keyword evidence="7 9" id="KW-1133">Transmembrane helix</keyword>
<feature type="transmembrane region" description="Helical" evidence="9">
    <location>
        <begin position="47"/>
        <end position="67"/>
    </location>
</feature>
<dbReference type="PANTHER" id="PTHR10791:SF130">
    <property type="entry name" value="BIDIRECTIONAL SUGAR TRANSPORTER SWEET6-RELATED"/>
    <property type="match status" value="1"/>
</dbReference>
<evidence type="ECO:0000256" key="8">
    <source>
        <dbReference type="ARBA" id="ARBA00023136"/>
    </source>
</evidence>
<comment type="function">
    <text evidence="9">Mediates both low-affinity uptake and efflux of sugar across the membrane.</text>
</comment>
<evidence type="ECO:0000313" key="10">
    <source>
        <dbReference type="EMBL" id="KAE8663407.1"/>
    </source>
</evidence>
<evidence type="ECO:0000256" key="6">
    <source>
        <dbReference type="ARBA" id="ARBA00022737"/>
    </source>
</evidence>
<dbReference type="Pfam" id="PF03083">
    <property type="entry name" value="MtN3_slv"/>
    <property type="match status" value="2"/>
</dbReference>
<dbReference type="Proteomes" id="UP000436088">
    <property type="component" value="Unassembled WGS sequence"/>
</dbReference>
<comment type="subcellular location">
    <subcellularLocation>
        <location evidence="9">Cell membrane</location>
        <topology evidence="9">Multi-pass membrane protein</topology>
    </subcellularLocation>
    <subcellularLocation>
        <location evidence="1">Endomembrane system</location>
        <topology evidence="1">Multi-pass membrane protein</topology>
    </subcellularLocation>
</comment>
<comment type="caution">
    <text evidence="10">The sequence shown here is derived from an EMBL/GenBank/DDBJ whole genome shotgun (WGS) entry which is preliminary data.</text>
</comment>
<evidence type="ECO:0000256" key="7">
    <source>
        <dbReference type="ARBA" id="ARBA00022989"/>
    </source>
</evidence>
<feature type="transmembrane region" description="Helical" evidence="9">
    <location>
        <begin position="103"/>
        <end position="128"/>
    </location>
</feature>
<dbReference type="AlphaFoldDB" id="A0A6A2Y1G2"/>
<dbReference type="GO" id="GO:0005886">
    <property type="term" value="C:plasma membrane"/>
    <property type="evidence" value="ECO:0007669"/>
    <property type="project" value="UniProtKB-SubCell"/>
</dbReference>
<dbReference type="Gene3D" id="1.20.1280.290">
    <property type="match status" value="2"/>
</dbReference>
<keyword evidence="3 9" id="KW-0813">Transport</keyword>
<keyword evidence="6" id="KW-0677">Repeat</keyword>
<dbReference type="EMBL" id="VEPZ02001680">
    <property type="protein sequence ID" value="KAE8663407.1"/>
    <property type="molecule type" value="Genomic_DNA"/>
</dbReference>
<dbReference type="FunFam" id="1.20.1280.290:FF:000002">
    <property type="entry name" value="Bidirectional sugar transporter SWEET"/>
    <property type="match status" value="1"/>
</dbReference>
<dbReference type="GO" id="GO:0051260">
    <property type="term" value="P:protein homooligomerization"/>
    <property type="evidence" value="ECO:0007669"/>
    <property type="project" value="UniProtKB-ARBA"/>
</dbReference>
<keyword evidence="11" id="KW-1185">Reference proteome</keyword>
<evidence type="ECO:0000313" key="11">
    <source>
        <dbReference type="Proteomes" id="UP000436088"/>
    </source>
</evidence>
<dbReference type="InterPro" id="IPR047664">
    <property type="entry name" value="SWEET"/>
</dbReference>
<feature type="transmembrane region" description="Helical" evidence="9">
    <location>
        <begin position="167"/>
        <end position="189"/>
    </location>
</feature>
<gene>
    <name evidence="10" type="ORF">F3Y22_tig00112981pilonHSYRG00063</name>
</gene>
<evidence type="ECO:0000256" key="9">
    <source>
        <dbReference type="RuleBase" id="RU910715"/>
    </source>
</evidence>
<dbReference type="GO" id="GO:0012505">
    <property type="term" value="C:endomembrane system"/>
    <property type="evidence" value="ECO:0007669"/>
    <property type="project" value="UniProtKB-SubCell"/>
</dbReference>
<feature type="transmembrane region" description="Helical" evidence="9">
    <location>
        <begin position="12"/>
        <end position="35"/>
    </location>
</feature>
<keyword evidence="4 9" id="KW-0762">Sugar transport</keyword>
<comment type="similarity">
    <text evidence="2 9">Belongs to the SWEET sugar transporter family.</text>
</comment>
<evidence type="ECO:0000256" key="5">
    <source>
        <dbReference type="ARBA" id="ARBA00022692"/>
    </source>
</evidence>
<feature type="transmembrane region" description="Helical" evidence="9">
    <location>
        <begin position="195"/>
        <end position="217"/>
    </location>
</feature>
<keyword evidence="8 9" id="KW-0472">Membrane</keyword>
<evidence type="ECO:0000256" key="1">
    <source>
        <dbReference type="ARBA" id="ARBA00004127"/>
    </source>
</evidence>
<organism evidence="10 11">
    <name type="scientific">Hibiscus syriacus</name>
    <name type="common">Rose of Sharon</name>
    <dbReference type="NCBI Taxonomy" id="106335"/>
    <lineage>
        <taxon>Eukaryota</taxon>
        <taxon>Viridiplantae</taxon>
        <taxon>Streptophyta</taxon>
        <taxon>Embryophyta</taxon>
        <taxon>Tracheophyta</taxon>
        <taxon>Spermatophyta</taxon>
        <taxon>Magnoliopsida</taxon>
        <taxon>eudicotyledons</taxon>
        <taxon>Gunneridae</taxon>
        <taxon>Pentapetalae</taxon>
        <taxon>rosids</taxon>
        <taxon>malvids</taxon>
        <taxon>Malvales</taxon>
        <taxon>Malvaceae</taxon>
        <taxon>Malvoideae</taxon>
        <taxon>Hibiscus</taxon>
    </lineage>
</organism>
<reference evidence="10" key="1">
    <citation type="submission" date="2019-09" db="EMBL/GenBank/DDBJ databases">
        <title>Draft genome information of white flower Hibiscus syriacus.</title>
        <authorList>
            <person name="Kim Y.-M."/>
        </authorList>
    </citation>
    <scope>NUCLEOTIDE SEQUENCE [LARGE SCALE GENOMIC DNA]</scope>
    <source>
        <strain evidence="10">YM2019G1</strain>
    </source>
</reference>
<dbReference type="GO" id="GO:0051119">
    <property type="term" value="F:sugar transmembrane transporter activity"/>
    <property type="evidence" value="ECO:0007669"/>
    <property type="project" value="InterPro"/>
</dbReference>
<proteinExistence type="inferred from homology"/>
<protein>
    <recommendedName>
        <fullName evidence="9">Bidirectional sugar transporter SWEET</fullName>
    </recommendedName>
</protein>
<dbReference type="PANTHER" id="PTHR10791">
    <property type="entry name" value="RAG1-ACTIVATING PROTEIN 1"/>
    <property type="match status" value="1"/>
</dbReference>
<keyword evidence="5 9" id="KW-0812">Transmembrane</keyword>
<sequence length="248" mass="27343">MVSQLLNPIRNVLGITGNVLALFLFLSPAPTYFRIWKKGSVGQFSPAPYLATLINCMVWIIFALPMVHPNSTLLLTISAAGTAIEVVFLTLFLIFCHDKKKRFTVLLIIVAELVMVTALATLVLTVVHTTQRRSMIAGIIATFFGIMMYVAPLSVMRLVIKTKSVEYMPFSLSLASFLNGVAWTTYGLFPFDPFVLVPNGAGAIFGLAQLLLYGTYYKSTKRIIAARKETKMETDLSFSEVVVANCVV</sequence>
<feature type="transmembrane region" description="Helical" evidence="9">
    <location>
        <begin position="73"/>
        <end position="96"/>
    </location>
</feature>
<evidence type="ECO:0000256" key="2">
    <source>
        <dbReference type="ARBA" id="ARBA00007809"/>
    </source>
</evidence>